<sequence length="360" mass="40946">MKGPIAVVLCLSLLFSAITASAQFVKTKDLEKMKKRTRIIVVKEKPDKKILKQLGRTSPEMANAYKQSIRQLNQDFPEAVRQFWTVNGSATIEVRTEKEIEKIRKKNDRTSIVMDIQSLHVKPGVKSRYAKMTRTYTAPLSWQKDPKDLSIPVINMTFIENNPQSPFYIQNMSDSFPDFIDLAVGLRLATFVFNEQLEGKTNTILQKKVKHNAVLMKGKTLVLCKEWLDETFEAKIAQKDYPFPIRYVTLPELEALVRTDIYDNTIVAYVPAGVFSTFDKNAPSMEVHVPVVFDPVNGMPLCHSDISDQMFQAWGYSLIPRMGKSIVGFKKIRNEDIRHFAKSITEGEEQETIEAGMGGD</sequence>
<organism evidence="2 3">
    <name type="scientific">Chitinophaga rhizophila</name>
    <dbReference type="NCBI Taxonomy" id="2866212"/>
    <lineage>
        <taxon>Bacteria</taxon>
        <taxon>Pseudomonadati</taxon>
        <taxon>Bacteroidota</taxon>
        <taxon>Chitinophagia</taxon>
        <taxon>Chitinophagales</taxon>
        <taxon>Chitinophagaceae</taxon>
        <taxon>Chitinophaga</taxon>
    </lineage>
</organism>
<keyword evidence="1" id="KW-0732">Signal</keyword>
<keyword evidence="3" id="KW-1185">Reference proteome</keyword>
<comment type="caution">
    <text evidence="2">The sequence shown here is derived from an EMBL/GenBank/DDBJ whole genome shotgun (WGS) entry which is preliminary data.</text>
</comment>
<proteinExistence type="predicted"/>
<gene>
    <name evidence="2" type="ORF">K1Y79_27550</name>
</gene>
<feature type="signal peptide" evidence="1">
    <location>
        <begin position="1"/>
        <end position="22"/>
    </location>
</feature>
<evidence type="ECO:0000313" key="3">
    <source>
        <dbReference type="Proteomes" id="UP000812961"/>
    </source>
</evidence>
<protein>
    <recommendedName>
        <fullName evidence="4">GLPGLI family protein</fullName>
    </recommendedName>
</protein>
<dbReference type="Proteomes" id="UP000812961">
    <property type="component" value="Unassembled WGS sequence"/>
</dbReference>
<evidence type="ECO:0000256" key="1">
    <source>
        <dbReference type="SAM" id="SignalP"/>
    </source>
</evidence>
<reference evidence="2 3" key="1">
    <citation type="submission" date="2021-08" db="EMBL/GenBank/DDBJ databases">
        <title>The genome sequence of Chitinophaga sp. B61.</title>
        <authorList>
            <person name="Zhang X."/>
        </authorList>
    </citation>
    <scope>NUCLEOTIDE SEQUENCE [LARGE SCALE GENOMIC DNA]</scope>
    <source>
        <strain evidence="2 3">B61</strain>
    </source>
</reference>
<name>A0ABS7GMZ4_9BACT</name>
<evidence type="ECO:0008006" key="4">
    <source>
        <dbReference type="Google" id="ProtNLM"/>
    </source>
</evidence>
<feature type="chain" id="PRO_5047330914" description="GLPGLI family protein" evidence="1">
    <location>
        <begin position="23"/>
        <end position="360"/>
    </location>
</feature>
<evidence type="ECO:0000313" key="2">
    <source>
        <dbReference type="EMBL" id="MBW8688123.1"/>
    </source>
</evidence>
<dbReference type="EMBL" id="JAICCF010000006">
    <property type="protein sequence ID" value="MBW8688123.1"/>
    <property type="molecule type" value="Genomic_DNA"/>
</dbReference>
<accession>A0ABS7GMZ4</accession>
<dbReference type="RefSeq" id="WP_220253443.1">
    <property type="nucleotide sequence ID" value="NZ_JAICCF010000006.1"/>
</dbReference>